<accession>A0A7Z0EPX2</accession>
<name>A0A7Z0EPX2_9ACTN</name>
<sequence length="378" mass="39887">MSDETLASAAEDVSVLAAQYATQMESARRLDPAVVKTMLDAGFARHFVPVRHGGREGTFEELTEAVAVVGEGCTSTAWCASLTAHVARMAAHLPEEGCAQLWAEGPDPLIVASLTPIGTAEKVDGGWRLSGTWPFISAVDHCDWALLGAKATLDGEPAPQMLAVRRSDLRTEDTWANVGMAATGSNTVTMTDVFVPDALSMSRTDLFAGRPAASTAVCHTVPMQATTTMFAAPALGAARGALKSWTGYAEGKIRAAASAPPALPGMPTFNRATYDVTLTRSAGEIDAAAALLRNASVLADLGPRITVEETMRSWRDCALATEMLVTVTNRLFRGVGTTGQTMSNPVQRFWRDVNSAAGHMALKFESASSAWSAQVIQA</sequence>
<dbReference type="GO" id="GO:0016712">
    <property type="term" value="F:oxidoreductase activity, acting on paired donors, with incorporation or reduction of molecular oxygen, reduced flavin or flavoprotein as one donor, and incorporation of one atom of oxygen"/>
    <property type="evidence" value="ECO:0007669"/>
    <property type="project" value="TreeGrafter"/>
</dbReference>
<dbReference type="Pfam" id="PF08028">
    <property type="entry name" value="Acyl-CoA_dh_2"/>
    <property type="match status" value="1"/>
</dbReference>
<dbReference type="Gene3D" id="1.10.540.10">
    <property type="entry name" value="Acyl-CoA dehydrogenase/oxidase, N-terminal domain"/>
    <property type="match status" value="1"/>
</dbReference>
<gene>
    <name evidence="3" type="ORF">HNR10_004009</name>
</gene>
<dbReference type="RefSeq" id="WP_179825828.1">
    <property type="nucleotide sequence ID" value="NZ_JACCFS010000001.1"/>
</dbReference>
<dbReference type="InterPro" id="IPR036250">
    <property type="entry name" value="AcylCo_DH-like_C"/>
</dbReference>
<dbReference type="InterPro" id="IPR050741">
    <property type="entry name" value="Acyl-CoA_dehydrogenase"/>
</dbReference>
<evidence type="ECO:0000313" key="4">
    <source>
        <dbReference type="Proteomes" id="UP000572051"/>
    </source>
</evidence>
<dbReference type="PANTHER" id="PTHR48083:SF19">
    <property type="entry name" value="FLAVIN-DEPENDENT MONOOXYGENASE, OXYGENASE SUBUNIT HSAA"/>
    <property type="match status" value="1"/>
</dbReference>
<protein>
    <submittedName>
        <fullName evidence="3">Two-component flavin-dependent monooxygenase/oxygenase LndZ5</fullName>
        <ecNumber evidence="3">1.14.14.-</ecNumber>
    </submittedName>
</protein>
<dbReference type="GO" id="GO:0005737">
    <property type="term" value="C:cytoplasm"/>
    <property type="evidence" value="ECO:0007669"/>
    <property type="project" value="TreeGrafter"/>
</dbReference>
<evidence type="ECO:0000256" key="1">
    <source>
        <dbReference type="ARBA" id="ARBA00023002"/>
    </source>
</evidence>
<keyword evidence="4" id="KW-1185">Reference proteome</keyword>
<dbReference type="SUPFAM" id="SSF56645">
    <property type="entry name" value="Acyl-CoA dehydrogenase NM domain-like"/>
    <property type="match status" value="1"/>
</dbReference>
<dbReference type="Gene3D" id="2.40.110.10">
    <property type="entry name" value="Butyryl-CoA Dehydrogenase, subunit A, domain 2"/>
    <property type="match status" value="1"/>
</dbReference>
<dbReference type="Gene3D" id="1.20.140.10">
    <property type="entry name" value="Butyryl-CoA Dehydrogenase, subunit A, domain 3"/>
    <property type="match status" value="1"/>
</dbReference>
<dbReference type="PANTHER" id="PTHR48083">
    <property type="entry name" value="MEDIUM-CHAIN SPECIFIC ACYL-COA DEHYDROGENASE, MITOCHONDRIAL-RELATED"/>
    <property type="match status" value="1"/>
</dbReference>
<keyword evidence="1 3" id="KW-0560">Oxidoreductase</keyword>
<dbReference type="InterPro" id="IPR046373">
    <property type="entry name" value="Acyl-CoA_Oxase/DH_mid-dom_sf"/>
</dbReference>
<dbReference type="PIRSF" id="PIRSF016578">
    <property type="entry name" value="HsaA"/>
    <property type="match status" value="1"/>
</dbReference>
<dbReference type="InterPro" id="IPR009100">
    <property type="entry name" value="AcylCoA_DH/oxidase_NM_dom_sf"/>
</dbReference>
<organism evidence="3 4">
    <name type="scientific">Nocardiopsis aegyptia</name>
    <dbReference type="NCBI Taxonomy" id="220378"/>
    <lineage>
        <taxon>Bacteria</taxon>
        <taxon>Bacillati</taxon>
        <taxon>Actinomycetota</taxon>
        <taxon>Actinomycetes</taxon>
        <taxon>Streptosporangiales</taxon>
        <taxon>Nocardiopsidaceae</taxon>
        <taxon>Nocardiopsis</taxon>
    </lineage>
</organism>
<reference evidence="3 4" key="1">
    <citation type="submission" date="2020-07" db="EMBL/GenBank/DDBJ databases">
        <title>Sequencing the genomes of 1000 actinobacteria strains.</title>
        <authorList>
            <person name="Klenk H.-P."/>
        </authorList>
    </citation>
    <scope>NUCLEOTIDE SEQUENCE [LARGE SCALE GENOMIC DNA]</scope>
    <source>
        <strain evidence="3 4">DSM 44442</strain>
    </source>
</reference>
<comment type="caution">
    <text evidence="3">The sequence shown here is derived from an EMBL/GenBank/DDBJ whole genome shotgun (WGS) entry which is preliminary data.</text>
</comment>
<dbReference type="GO" id="GO:0033539">
    <property type="term" value="P:fatty acid beta-oxidation using acyl-CoA dehydrogenase"/>
    <property type="evidence" value="ECO:0007669"/>
    <property type="project" value="TreeGrafter"/>
</dbReference>
<dbReference type="InterPro" id="IPR013107">
    <property type="entry name" value="Acyl-CoA_DH_C"/>
</dbReference>
<dbReference type="InterPro" id="IPR037069">
    <property type="entry name" value="AcylCoA_DH/ox_N_sf"/>
</dbReference>
<dbReference type="GO" id="GO:0003995">
    <property type="term" value="F:acyl-CoA dehydrogenase activity"/>
    <property type="evidence" value="ECO:0007669"/>
    <property type="project" value="TreeGrafter"/>
</dbReference>
<evidence type="ECO:0000259" key="2">
    <source>
        <dbReference type="Pfam" id="PF08028"/>
    </source>
</evidence>
<evidence type="ECO:0000313" key="3">
    <source>
        <dbReference type="EMBL" id="NYJ36128.1"/>
    </source>
</evidence>
<dbReference type="Proteomes" id="UP000572051">
    <property type="component" value="Unassembled WGS sequence"/>
</dbReference>
<feature type="domain" description="Acyl-CoA dehydrogenase C-terminal" evidence="2">
    <location>
        <begin position="229"/>
        <end position="363"/>
    </location>
</feature>
<dbReference type="EMBL" id="JACCFS010000001">
    <property type="protein sequence ID" value="NYJ36128.1"/>
    <property type="molecule type" value="Genomic_DNA"/>
</dbReference>
<dbReference type="SUPFAM" id="SSF47203">
    <property type="entry name" value="Acyl-CoA dehydrogenase C-terminal domain-like"/>
    <property type="match status" value="1"/>
</dbReference>
<keyword evidence="3" id="KW-0503">Monooxygenase</keyword>
<proteinExistence type="predicted"/>
<dbReference type="AlphaFoldDB" id="A0A7Z0EPX2"/>
<dbReference type="GO" id="GO:0050660">
    <property type="term" value="F:flavin adenine dinucleotide binding"/>
    <property type="evidence" value="ECO:0007669"/>
    <property type="project" value="InterPro"/>
</dbReference>
<dbReference type="EC" id="1.14.14.-" evidence="3"/>